<evidence type="ECO:0000313" key="2">
    <source>
        <dbReference type="EMBL" id="AGH16821.1"/>
    </source>
</evidence>
<keyword evidence="1" id="KW-1133">Transmembrane helix</keyword>
<keyword evidence="1" id="KW-0812">Transmembrane</keyword>
<reference evidence="2 3" key="1">
    <citation type="journal article" date="2013" name="Genome Announc.">
        <title>Complete Genome Sequence of a Chinese Strain of 'Candidatus Liberibacter asiaticus'.</title>
        <authorList>
            <person name="Lin H."/>
            <person name="Han C.S."/>
            <person name="Liu B."/>
            <person name="Lou B."/>
            <person name="Bai X."/>
            <person name="Deng C."/>
            <person name="Civerolo E.L."/>
            <person name="Gupta G."/>
        </authorList>
    </citation>
    <scope>NUCLEOTIDE SEQUENCE [LARGE SCALE GENOMIC DNA]</scope>
    <source>
        <strain evidence="3">gxpsy</strain>
    </source>
</reference>
<dbReference type="GeneID" id="93076827"/>
<evidence type="ECO:0000313" key="3">
    <source>
        <dbReference type="Proteomes" id="UP000011820"/>
    </source>
</evidence>
<evidence type="ECO:0000256" key="1">
    <source>
        <dbReference type="SAM" id="Phobius"/>
    </source>
</evidence>
<dbReference type="EMBL" id="CP004005">
    <property type="protein sequence ID" value="AGH16821.1"/>
    <property type="molecule type" value="Genomic_DNA"/>
</dbReference>
<keyword evidence="1" id="KW-0472">Membrane</keyword>
<organism evidence="2 3">
    <name type="scientific">Candidatus Liberibacter asiaticus str. gxpsy</name>
    <dbReference type="NCBI Taxonomy" id="1174529"/>
    <lineage>
        <taxon>Bacteria</taxon>
        <taxon>Pseudomonadati</taxon>
        <taxon>Pseudomonadota</taxon>
        <taxon>Alphaproteobacteria</taxon>
        <taxon>Hyphomicrobiales</taxon>
        <taxon>Rhizobiaceae</taxon>
        <taxon>Liberibacter</taxon>
    </lineage>
</organism>
<name>A0ABM5NG13_LIBAS</name>
<accession>A0ABM5NG13</accession>
<sequence length="215" mass="24896">MDHLDRRNKILLQRSKYRQHVRFIQFLKFFFPFATVTIVGWFLLSSWIRISTFSKSSIDLLDFEPMIMKKFILSDYSKDRVKYSLVAERAKTSFNSGKGIIFLQDFELTVPTQRSEYGDMYLFAHSARFNLANHTLYISQPFKMKVKDNLRLDFETAVLDVKNITINSSDPVIITHSDFVLSANFARIENSSRSAVFAGQVSVVVNPGVLQKKEN</sequence>
<proteinExistence type="predicted"/>
<gene>
    <name evidence="2" type="ORF">WSI_02255</name>
</gene>
<evidence type="ECO:0008006" key="4">
    <source>
        <dbReference type="Google" id="ProtNLM"/>
    </source>
</evidence>
<dbReference type="RefSeq" id="WP_015452418.1">
    <property type="nucleotide sequence ID" value="NC_020549.1"/>
</dbReference>
<dbReference type="Proteomes" id="UP000011820">
    <property type="component" value="Chromosome"/>
</dbReference>
<protein>
    <recommendedName>
        <fullName evidence="4">LPS export ABC transporter periplasmic protein LptC</fullName>
    </recommendedName>
</protein>
<feature type="transmembrane region" description="Helical" evidence="1">
    <location>
        <begin position="21"/>
        <end position="44"/>
    </location>
</feature>
<keyword evidence="3" id="KW-1185">Reference proteome</keyword>